<dbReference type="EMBL" id="CP041242">
    <property type="protein sequence ID" value="QDH68786.1"/>
    <property type="molecule type" value="Genomic_DNA"/>
</dbReference>
<dbReference type="AlphaFoldDB" id="A0A514BN27"/>
<dbReference type="InterPro" id="IPR046659">
    <property type="entry name" value="DUF6768"/>
</dbReference>
<dbReference type="OrthoDB" id="8447559at2"/>
<dbReference type="Pfam" id="PF20556">
    <property type="entry name" value="DUF6768"/>
    <property type="match status" value="1"/>
</dbReference>
<dbReference type="RefSeq" id="WP_141622129.1">
    <property type="nucleotide sequence ID" value="NZ_CP041242.1"/>
</dbReference>
<reference evidence="2 3" key="1">
    <citation type="submission" date="2019-06" db="EMBL/GenBank/DDBJ databases">
        <title>Lysobacter alkalisoli sp. nov. isolated from saline-alkali soil.</title>
        <authorList>
            <person name="Sun J.-Q."/>
            <person name="Xu L."/>
        </authorList>
    </citation>
    <scope>NUCLEOTIDE SEQUENCE [LARGE SCALE GENOMIC DNA]</scope>
    <source>
        <strain evidence="2 3">SJ-36</strain>
    </source>
</reference>
<evidence type="ECO:0000256" key="1">
    <source>
        <dbReference type="SAM" id="Phobius"/>
    </source>
</evidence>
<proteinExistence type="predicted"/>
<protein>
    <submittedName>
        <fullName evidence="2">Uncharacterized protein</fullName>
    </submittedName>
</protein>
<feature type="transmembrane region" description="Helical" evidence="1">
    <location>
        <begin position="40"/>
        <end position="63"/>
    </location>
</feature>
<evidence type="ECO:0000313" key="2">
    <source>
        <dbReference type="EMBL" id="QDH68786.1"/>
    </source>
</evidence>
<dbReference type="KEGG" id="lyj:FKV23_00650"/>
<gene>
    <name evidence="2" type="ORF">FKV23_00650</name>
</gene>
<keyword evidence="1" id="KW-0812">Transmembrane</keyword>
<keyword evidence="3" id="KW-1185">Reference proteome</keyword>
<dbReference type="Proteomes" id="UP000317199">
    <property type="component" value="Chromosome"/>
</dbReference>
<accession>A0A514BN27</accession>
<evidence type="ECO:0000313" key="3">
    <source>
        <dbReference type="Proteomes" id="UP000317199"/>
    </source>
</evidence>
<keyword evidence="1" id="KW-0472">Membrane</keyword>
<name>A0A514BN27_9GAMM</name>
<keyword evidence="1" id="KW-1133">Transmembrane helix</keyword>
<feature type="transmembrane region" description="Helical" evidence="1">
    <location>
        <begin position="75"/>
        <end position="95"/>
    </location>
</feature>
<sequence>MSKTDELIERALSAEDRELLARHTEPGYFSQAFGLFRGSLGWVVWLAYLTSIAAFAGFIWALWQAWTTPETLLAVRWGVVAIVLFQYTAMVKSFLGTHMEANRTLRELKRIELQVAMLREKDNM</sequence>
<organism evidence="2 3">
    <name type="scientific">Marilutibacter alkalisoli</name>
    <dbReference type="NCBI Taxonomy" id="2591633"/>
    <lineage>
        <taxon>Bacteria</taxon>
        <taxon>Pseudomonadati</taxon>
        <taxon>Pseudomonadota</taxon>
        <taxon>Gammaproteobacteria</taxon>
        <taxon>Lysobacterales</taxon>
        <taxon>Lysobacteraceae</taxon>
        <taxon>Marilutibacter</taxon>
    </lineage>
</organism>